<sequence length="137" mass="16472">MKKIILVLIISIFCFSCFEDLDTIKKENLFILYEEMKSEILKENIEWIEKRLIEKNSENLKDILIENEDSIKNLISSEDGEYSATIKYTIGENANYNRGYFIIRNTDYLPTYYYVRLVNEESTKWKIEDIYKLPLER</sequence>
<gene>
    <name evidence="1" type="ORF">EPJ80_05235</name>
</gene>
<evidence type="ECO:0000313" key="2">
    <source>
        <dbReference type="Proteomes" id="UP000325116"/>
    </source>
</evidence>
<protein>
    <submittedName>
        <fullName evidence="1">Uncharacterized protein</fullName>
    </submittedName>
</protein>
<comment type="caution">
    <text evidence="1">The sequence shown here is derived from an EMBL/GenBank/DDBJ whole genome shotgun (WGS) entry which is preliminary data.</text>
</comment>
<accession>A0A5C8CGY2</accession>
<reference evidence="1 2" key="1">
    <citation type="journal article" date="1992" name="Lakartidningen">
        <title>[Penicillin V and not amoxicillin is the first choice preparation in acute otitis].</title>
        <authorList>
            <person name="Kamme C."/>
            <person name="Lundgren K."/>
            <person name="Prellner K."/>
        </authorList>
    </citation>
    <scope>NUCLEOTIDE SEQUENCE [LARGE SCALE GENOMIC DNA]</scope>
    <source>
        <strain evidence="1 2">W1</strain>
    </source>
</reference>
<evidence type="ECO:0000313" key="1">
    <source>
        <dbReference type="EMBL" id="TXJ12196.1"/>
    </source>
</evidence>
<dbReference type="RefSeq" id="WP_147758192.1">
    <property type="nucleotide sequence ID" value="NZ_SAXT01000004.1"/>
</dbReference>
<organism evidence="1 2">
    <name type="scientific">Brachyspira aalborgi</name>
    <dbReference type="NCBI Taxonomy" id="29522"/>
    <lineage>
        <taxon>Bacteria</taxon>
        <taxon>Pseudomonadati</taxon>
        <taxon>Spirochaetota</taxon>
        <taxon>Spirochaetia</taxon>
        <taxon>Brachyspirales</taxon>
        <taxon>Brachyspiraceae</taxon>
        <taxon>Brachyspira</taxon>
    </lineage>
</organism>
<name>A0A5C8CGY2_9SPIR</name>
<proteinExistence type="predicted"/>
<dbReference type="EMBL" id="SAXT01000004">
    <property type="protein sequence ID" value="TXJ12196.1"/>
    <property type="molecule type" value="Genomic_DNA"/>
</dbReference>
<dbReference type="Proteomes" id="UP000325116">
    <property type="component" value="Unassembled WGS sequence"/>
</dbReference>
<dbReference type="AlphaFoldDB" id="A0A5C8CGY2"/>